<sequence>MTLYKPGKSARWKGMTMTISHVLLRKGRMLVYLEGHPEALEPEALDLPPTRLVLQRS</sequence>
<gene>
    <name evidence="1" type="ORF">PSQ39_00290</name>
</gene>
<comment type="caution">
    <text evidence="1">The sequence shown here is derived from an EMBL/GenBank/DDBJ whole genome shotgun (WGS) entry which is preliminary data.</text>
</comment>
<dbReference type="RefSeq" id="WP_273924597.1">
    <property type="nucleotide sequence ID" value="NZ_JAQSIN010000008.1"/>
</dbReference>
<proteinExistence type="predicted"/>
<evidence type="ECO:0000313" key="2">
    <source>
        <dbReference type="Proteomes" id="UP001528672"/>
    </source>
</evidence>
<keyword evidence="2" id="KW-1185">Reference proteome</keyword>
<reference evidence="1 2" key="1">
    <citation type="submission" date="2023-02" db="EMBL/GenBank/DDBJ databases">
        <title>Bacterial whole genome sequence for Curvibacter sp. HBC28.</title>
        <authorList>
            <person name="Le V."/>
            <person name="Ko S.-R."/>
            <person name="Ahn C.-Y."/>
            <person name="Oh H.-M."/>
        </authorList>
    </citation>
    <scope>NUCLEOTIDE SEQUENCE [LARGE SCALE GENOMIC DNA]</scope>
    <source>
        <strain evidence="1 2">HBC28</strain>
    </source>
</reference>
<name>A0ABT5MD13_9BURK</name>
<protein>
    <submittedName>
        <fullName evidence="1">Uncharacterized protein</fullName>
    </submittedName>
</protein>
<dbReference type="EMBL" id="JAQSIO010000001">
    <property type="protein sequence ID" value="MDD0813060.1"/>
    <property type="molecule type" value="Genomic_DNA"/>
</dbReference>
<dbReference type="Proteomes" id="UP001528672">
    <property type="component" value="Unassembled WGS sequence"/>
</dbReference>
<organism evidence="1 2">
    <name type="scientific">Curvibacter microcysteis</name>
    <dbReference type="NCBI Taxonomy" id="3026419"/>
    <lineage>
        <taxon>Bacteria</taxon>
        <taxon>Pseudomonadati</taxon>
        <taxon>Pseudomonadota</taxon>
        <taxon>Betaproteobacteria</taxon>
        <taxon>Burkholderiales</taxon>
        <taxon>Comamonadaceae</taxon>
        <taxon>Curvibacter</taxon>
    </lineage>
</organism>
<evidence type="ECO:0000313" key="1">
    <source>
        <dbReference type="EMBL" id="MDD0813060.1"/>
    </source>
</evidence>
<accession>A0ABT5MD13</accession>